<dbReference type="EMBL" id="WIBF01000003">
    <property type="protein sequence ID" value="MQQ08352.1"/>
    <property type="molecule type" value="Genomic_DNA"/>
</dbReference>
<dbReference type="CDD" id="cd06184">
    <property type="entry name" value="flavohem_like_fad_nad_binding"/>
    <property type="match status" value="1"/>
</dbReference>
<dbReference type="PANTHER" id="PTHR42815:SF2">
    <property type="entry name" value="FAD-BINDING, PUTATIVE (AFU_ORTHOLOGUE AFUA_6G07600)-RELATED"/>
    <property type="match status" value="1"/>
</dbReference>
<protein>
    <submittedName>
        <fullName evidence="2">Ferredoxin</fullName>
    </submittedName>
</protein>
<dbReference type="Gene3D" id="2.30.110.10">
    <property type="entry name" value="Electron Transport, Fmn-binding Protein, Chain A"/>
    <property type="match status" value="1"/>
</dbReference>
<gene>
    <name evidence="2" type="ORF">GFB49_07810</name>
</gene>
<feature type="domain" description="FAD-binding FR-type" evidence="1">
    <location>
        <begin position="308"/>
        <end position="413"/>
    </location>
</feature>
<dbReference type="InterPro" id="IPR039261">
    <property type="entry name" value="FNR_nucleotide-bd"/>
</dbReference>
<dbReference type="SUPFAM" id="SSF52343">
    <property type="entry name" value="Ferredoxin reductase-like, C-terminal NADP-linked domain"/>
    <property type="match status" value="1"/>
</dbReference>
<dbReference type="InterPro" id="IPR001433">
    <property type="entry name" value="OxRdtase_FAD/NAD-bd"/>
</dbReference>
<dbReference type="PRINTS" id="PR00410">
    <property type="entry name" value="PHEHYDRXLASE"/>
</dbReference>
<dbReference type="Pfam" id="PF00175">
    <property type="entry name" value="NAD_binding_1"/>
    <property type="match status" value="1"/>
</dbReference>
<dbReference type="GO" id="GO:0016491">
    <property type="term" value="F:oxidoreductase activity"/>
    <property type="evidence" value="ECO:0007669"/>
    <property type="project" value="InterPro"/>
</dbReference>
<accession>A0A843YGD2</accession>
<evidence type="ECO:0000313" key="3">
    <source>
        <dbReference type="Proteomes" id="UP000444174"/>
    </source>
</evidence>
<evidence type="ECO:0000313" key="2">
    <source>
        <dbReference type="EMBL" id="MQQ08352.1"/>
    </source>
</evidence>
<organism evidence="2 3">
    <name type="scientific">Tritonibacter litoralis</name>
    <dbReference type="NCBI Taxonomy" id="2662264"/>
    <lineage>
        <taxon>Bacteria</taxon>
        <taxon>Pseudomonadati</taxon>
        <taxon>Pseudomonadota</taxon>
        <taxon>Alphaproteobacteria</taxon>
        <taxon>Rhodobacterales</taxon>
        <taxon>Paracoccaceae</taxon>
        <taxon>Tritonibacter</taxon>
    </lineage>
</organism>
<dbReference type="SUPFAM" id="SSF63380">
    <property type="entry name" value="Riboflavin synthase domain-like"/>
    <property type="match status" value="1"/>
</dbReference>
<dbReference type="AlphaFoldDB" id="A0A843YGD2"/>
<reference evidence="2 3" key="1">
    <citation type="submission" date="2019-10" db="EMBL/GenBank/DDBJ databases">
        <title>Epibacterium sp. nov., isolated from seawater.</title>
        <authorList>
            <person name="Zhang X."/>
            <person name="Li N."/>
        </authorList>
    </citation>
    <scope>NUCLEOTIDE SEQUENCE [LARGE SCALE GENOMIC DNA]</scope>
    <source>
        <strain evidence="2 3">SM1979</strain>
    </source>
</reference>
<dbReference type="PROSITE" id="PS51384">
    <property type="entry name" value="FAD_FR"/>
    <property type="match status" value="1"/>
</dbReference>
<comment type="caution">
    <text evidence="2">The sequence shown here is derived from an EMBL/GenBank/DDBJ whole genome shotgun (WGS) entry which is preliminary data.</text>
</comment>
<keyword evidence="3" id="KW-1185">Reference proteome</keyword>
<dbReference type="PANTHER" id="PTHR42815">
    <property type="entry name" value="FAD-BINDING, PUTATIVE (AFU_ORTHOLOGUE AFUA_6G07600)-RELATED"/>
    <property type="match status" value="1"/>
</dbReference>
<dbReference type="InterPro" id="IPR017927">
    <property type="entry name" value="FAD-bd_FR_type"/>
</dbReference>
<dbReference type="SUPFAM" id="SSF50475">
    <property type="entry name" value="FMN-binding split barrel"/>
    <property type="match status" value="1"/>
</dbReference>
<dbReference type="Proteomes" id="UP000444174">
    <property type="component" value="Unassembled WGS sequence"/>
</dbReference>
<dbReference type="Gene3D" id="3.40.50.80">
    <property type="entry name" value="Nucleotide-binding domain of ferredoxin-NADP reductase (FNR) module"/>
    <property type="match status" value="1"/>
</dbReference>
<dbReference type="InterPro" id="IPR008333">
    <property type="entry name" value="Cbr1-like_FAD-bd_dom"/>
</dbReference>
<evidence type="ECO:0000259" key="1">
    <source>
        <dbReference type="PROSITE" id="PS51384"/>
    </source>
</evidence>
<name>A0A843YGD2_9RHOB</name>
<proteinExistence type="predicted"/>
<dbReference type="InterPro" id="IPR017938">
    <property type="entry name" value="Riboflavin_synthase-like_b-brl"/>
</dbReference>
<dbReference type="RefSeq" id="WP_153215289.1">
    <property type="nucleotide sequence ID" value="NZ_WIBF01000003.1"/>
</dbReference>
<dbReference type="InterPro" id="IPR012349">
    <property type="entry name" value="Split_barrel_FMN-bd"/>
</dbReference>
<dbReference type="Pfam" id="PF00970">
    <property type="entry name" value="FAD_binding_6"/>
    <property type="match status" value="1"/>
</dbReference>
<sequence length="549" mass="59907">MTVDPKWDATPSPFHAGEISMQEQLGVRRIEAVGRRAIRPFMPDQHRNFFMNQPFMVAAARDSDGRPWATILEGDVGFVTSSDDKSLTLNTQTVAGDALSGALNPGDDLGLIGIELATRRRNRVNGQITAATDGGLQFAVRQSFGNCPQHIHARTYHLLDQATPGPVSRSTALTADQQRWITGADTFFIATGFRGAGTHAGYGMDASHRGGAPGFVEVVSPHQLRFPDYPGNNYYNTLGNILNDKRAGLLFLDFASGSLLQISGRAAVDATPSELEHFPGARRLVTVDIEQIVELPSALRLRWQADGDAIRELRLVEKRPESADVKSFVFEARDRGVVPEFRAGQYLPVEVSLPGVPEKLRRSYSLTNLPGENLYRITVKRDPRGIVSRYLHDFLEVGDFLSAFRPAGDFALPGPDTPIMLISAGIGITPMISLLQAALKDNPSRKISFLHGARDALHHPFAHELNRLERRFPALSTVTCYSRPDPSIADPAAKVGRLTPQLLSTLALDPDTTVFVCGPDGFTMDWVDGLTKFGVPSAQIQTESFGASS</sequence>
<dbReference type="Gene3D" id="2.40.30.10">
    <property type="entry name" value="Translation factors"/>
    <property type="match status" value="1"/>
</dbReference>